<name>A0AA42B607_9GAMM</name>
<proteinExistence type="predicted"/>
<accession>A0AA42B607</accession>
<dbReference type="Proteomes" id="UP001165393">
    <property type="component" value="Unassembled WGS sequence"/>
</dbReference>
<organism evidence="1 2">
    <name type="scientific">Echinimonas agarilytica</name>
    <dbReference type="NCBI Taxonomy" id="1215918"/>
    <lineage>
        <taxon>Bacteria</taxon>
        <taxon>Pseudomonadati</taxon>
        <taxon>Pseudomonadota</taxon>
        <taxon>Gammaproteobacteria</taxon>
        <taxon>Alteromonadales</taxon>
        <taxon>Echinimonadaceae</taxon>
        <taxon>Echinimonas</taxon>
    </lineage>
</organism>
<evidence type="ECO:0000313" key="2">
    <source>
        <dbReference type="Proteomes" id="UP001165393"/>
    </source>
</evidence>
<dbReference type="AlphaFoldDB" id="A0AA42B607"/>
<protein>
    <submittedName>
        <fullName evidence="1">Uncharacterized protein</fullName>
    </submittedName>
</protein>
<reference evidence="1 2" key="1">
    <citation type="journal article" date="2013" name="Antonie Van Leeuwenhoek">
        <title>Echinimonas agarilytica gen. nov., sp. nov., a new gammaproteobacterium isolated from the sea urchin Strongylocentrotus intermedius.</title>
        <authorList>
            <person name="Nedashkovskaya O.I."/>
            <person name="Stenkova A.M."/>
            <person name="Zhukova N.V."/>
            <person name="Van Trappen S."/>
            <person name="Lee J.S."/>
            <person name="Kim S.B."/>
        </authorList>
    </citation>
    <scope>NUCLEOTIDE SEQUENCE [LARGE SCALE GENOMIC DNA]</scope>
    <source>
        <strain evidence="1 2">KMM 6351</strain>
    </source>
</reference>
<gene>
    <name evidence="1" type="ORF">NAF29_01085</name>
</gene>
<sequence length="118" mass="13311">MHLILHGFTLSARAPIETQLLNFLTQCQADFQTKVIGDLSYLHADAVRQHGIRLLHVESLGYSQFKLHFEYDWQLFNGCRGMDESGTIQSAVRFKKASMDTLELDLSAFGNDTDGNGF</sequence>
<dbReference type="EMBL" id="JAMQGP010000001">
    <property type="protein sequence ID" value="MCM2678262.1"/>
    <property type="molecule type" value="Genomic_DNA"/>
</dbReference>
<comment type="caution">
    <text evidence="1">The sequence shown here is derived from an EMBL/GenBank/DDBJ whole genome shotgun (WGS) entry which is preliminary data.</text>
</comment>
<evidence type="ECO:0000313" key="1">
    <source>
        <dbReference type="EMBL" id="MCM2678262.1"/>
    </source>
</evidence>
<keyword evidence="2" id="KW-1185">Reference proteome</keyword>
<dbReference type="RefSeq" id="WP_251259593.1">
    <property type="nucleotide sequence ID" value="NZ_JAMQGP010000001.1"/>
</dbReference>